<evidence type="ECO:0000313" key="11">
    <source>
        <dbReference type="EMBL" id="CAG9860194.1"/>
    </source>
</evidence>
<sequence>MSKPVQNMQGRCLIQAEKHSHLLNHGLCSLLEHQSLVDIAVCCGNNILLAHKVVLAANSLYLKEKLEQNPTVEQVVFSGTEFTVIRSLIEFMYCGETYISEELIKYLVAFGRMLQIDILGNLANDRNFSDNFIELPQPQFLVKKPKYPTFPLSAPGSPSSCTTPLKPGTSNNVVYKPPKKRKGRDEAEHQACLKEALASRKAIANLKKEIGITPHASTFVIEDTCTETTVENFIPNPGDTGIVKLDMNGQLVPVDNQHFSSEMGKPNVIQLTLPNGEQNWTADKIKQILGNQANPNVEIIFRNNDGNFVTVTDDVLQNLQKDGLQYQVIDEEGRLGEVQELQFSNREQQEKCSKPSIEEPVHFFNQSKLGELQSINDLPHTIILPLMSNENELMRDVKPAQDFEVAHFFQNPKIEAEDDCINITENMLLEHNKFSPDIFFAETSDTSCNRDIKRDLNC</sequence>
<keyword evidence="4" id="KW-0524">Neurogenesis</keyword>
<dbReference type="GO" id="GO:0016199">
    <property type="term" value="P:axon midline choice point recognition"/>
    <property type="evidence" value="ECO:0007669"/>
    <property type="project" value="UniProtKB-ARBA"/>
</dbReference>
<dbReference type="InterPro" id="IPR000210">
    <property type="entry name" value="BTB/POZ_dom"/>
</dbReference>
<dbReference type="InterPro" id="IPR051095">
    <property type="entry name" value="Dros_DevTransReg"/>
</dbReference>
<dbReference type="PROSITE" id="PS50097">
    <property type="entry name" value="BTB"/>
    <property type="match status" value="1"/>
</dbReference>
<dbReference type="SUPFAM" id="SSF54695">
    <property type="entry name" value="POZ domain"/>
    <property type="match status" value="1"/>
</dbReference>
<dbReference type="GO" id="GO:0007464">
    <property type="term" value="P:R3/R4 cell fate commitment"/>
    <property type="evidence" value="ECO:0007669"/>
    <property type="project" value="UniProtKB-ARBA"/>
</dbReference>
<accession>A0A9N9TPD3</accession>
<dbReference type="GO" id="GO:0048813">
    <property type="term" value="P:dendrite morphogenesis"/>
    <property type="evidence" value="ECO:0007669"/>
    <property type="project" value="UniProtKB-ARBA"/>
</dbReference>
<dbReference type="GO" id="GO:0006357">
    <property type="term" value="P:regulation of transcription by RNA polymerase II"/>
    <property type="evidence" value="ECO:0007669"/>
    <property type="project" value="TreeGrafter"/>
</dbReference>
<organism evidence="11 12">
    <name type="scientific">Phyllotreta striolata</name>
    <name type="common">Striped flea beetle</name>
    <name type="synonym">Crioceris striolata</name>
    <dbReference type="NCBI Taxonomy" id="444603"/>
    <lineage>
        <taxon>Eukaryota</taxon>
        <taxon>Metazoa</taxon>
        <taxon>Ecdysozoa</taxon>
        <taxon>Arthropoda</taxon>
        <taxon>Hexapoda</taxon>
        <taxon>Insecta</taxon>
        <taxon>Pterygota</taxon>
        <taxon>Neoptera</taxon>
        <taxon>Endopterygota</taxon>
        <taxon>Coleoptera</taxon>
        <taxon>Polyphaga</taxon>
        <taxon>Cucujiformia</taxon>
        <taxon>Chrysomeloidea</taxon>
        <taxon>Chrysomelidae</taxon>
        <taxon>Galerucinae</taxon>
        <taxon>Alticini</taxon>
        <taxon>Phyllotreta</taxon>
    </lineage>
</organism>
<feature type="compositionally biased region" description="Polar residues" evidence="9">
    <location>
        <begin position="156"/>
        <end position="173"/>
    </location>
</feature>
<dbReference type="Pfam" id="PF00651">
    <property type="entry name" value="BTB"/>
    <property type="match status" value="1"/>
</dbReference>
<evidence type="ECO:0000256" key="3">
    <source>
        <dbReference type="ARBA" id="ARBA00022782"/>
    </source>
</evidence>
<evidence type="ECO:0000256" key="8">
    <source>
        <dbReference type="ARBA" id="ARBA00037382"/>
    </source>
</evidence>
<evidence type="ECO:0000313" key="12">
    <source>
        <dbReference type="Proteomes" id="UP001153712"/>
    </source>
</evidence>
<dbReference type="AlphaFoldDB" id="A0A9N9TPD3"/>
<dbReference type="GO" id="GO:0035167">
    <property type="term" value="P:larval lymph gland hemopoiesis"/>
    <property type="evidence" value="ECO:0007669"/>
    <property type="project" value="UniProtKB-ARBA"/>
</dbReference>
<proteinExistence type="predicted"/>
<keyword evidence="12" id="KW-1185">Reference proteome</keyword>
<evidence type="ECO:0000256" key="2">
    <source>
        <dbReference type="ARBA" id="ARBA00022473"/>
    </source>
</evidence>
<evidence type="ECO:0000256" key="7">
    <source>
        <dbReference type="ARBA" id="ARBA00023242"/>
    </source>
</evidence>
<dbReference type="InterPro" id="IPR011333">
    <property type="entry name" value="SKP1/BTB/POZ_sf"/>
</dbReference>
<dbReference type="OrthoDB" id="6678352at2759"/>
<keyword evidence="5" id="KW-0805">Transcription regulation</keyword>
<comment type="function">
    <text evidence="8">Putative transcription factor required for axon growth and guidance in the central and peripheral nervous systems. Repels CNS axons away from the midline by promoting the expression of the midline repellent sli and its receptor robo.</text>
</comment>
<evidence type="ECO:0000256" key="5">
    <source>
        <dbReference type="ARBA" id="ARBA00023015"/>
    </source>
</evidence>
<dbReference type="PANTHER" id="PTHR23110">
    <property type="entry name" value="BTB DOMAIN TRANSCRIPTION FACTOR"/>
    <property type="match status" value="1"/>
</dbReference>
<evidence type="ECO:0000256" key="6">
    <source>
        <dbReference type="ARBA" id="ARBA00023163"/>
    </source>
</evidence>
<keyword evidence="7" id="KW-0539">Nucleus</keyword>
<feature type="region of interest" description="Disordered" evidence="9">
    <location>
        <begin position="153"/>
        <end position="185"/>
    </location>
</feature>
<keyword evidence="6" id="KW-0804">Transcription</keyword>
<dbReference type="PANTHER" id="PTHR23110:SF111">
    <property type="entry name" value="LONGITUDINALS LACKING PROTEIN, ISOFORMS F_I_K_T"/>
    <property type="match status" value="1"/>
</dbReference>
<evidence type="ECO:0000259" key="10">
    <source>
        <dbReference type="PROSITE" id="PS50097"/>
    </source>
</evidence>
<dbReference type="GO" id="GO:0008406">
    <property type="term" value="P:gonad development"/>
    <property type="evidence" value="ECO:0007669"/>
    <property type="project" value="UniProtKB-ARBA"/>
</dbReference>
<keyword evidence="2" id="KW-0217">Developmental protein</keyword>
<evidence type="ECO:0000256" key="9">
    <source>
        <dbReference type="SAM" id="MobiDB-lite"/>
    </source>
</evidence>
<dbReference type="Gene3D" id="3.30.710.10">
    <property type="entry name" value="Potassium Channel Kv1.1, Chain A"/>
    <property type="match status" value="1"/>
</dbReference>
<dbReference type="GO" id="GO:0045467">
    <property type="term" value="P:R7 cell development"/>
    <property type="evidence" value="ECO:0007669"/>
    <property type="project" value="UniProtKB-ARBA"/>
</dbReference>
<keyword evidence="3" id="KW-0221">Differentiation</keyword>
<reference evidence="11" key="1">
    <citation type="submission" date="2022-01" db="EMBL/GenBank/DDBJ databases">
        <authorList>
            <person name="King R."/>
        </authorList>
    </citation>
    <scope>NUCLEOTIDE SEQUENCE</scope>
</reference>
<protein>
    <recommendedName>
        <fullName evidence="10">BTB domain-containing protein</fullName>
    </recommendedName>
</protein>
<comment type="subcellular location">
    <subcellularLocation>
        <location evidence="1">Nucleus</location>
    </subcellularLocation>
</comment>
<evidence type="ECO:0000256" key="4">
    <source>
        <dbReference type="ARBA" id="ARBA00022902"/>
    </source>
</evidence>
<dbReference type="GO" id="GO:0005634">
    <property type="term" value="C:nucleus"/>
    <property type="evidence" value="ECO:0007669"/>
    <property type="project" value="UniProtKB-SubCell"/>
</dbReference>
<feature type="domain" description="BTB" evidence="10">
    <location>
        <begin position="37"/>
        <end position="101"/>
    </location>
</feature>
<dbReference type="GO" id="GO:0045476">
    <property type="term" value="P:nurse cell apoptotic process"/>
    <property type="evidence" value="ECO:0007669"/>
    <property type="project" value="UniProtKB-ARBA"/>
</dbReference>
<dbReference type="Proteomes" id="UP001153712">
    <property type="component" value="Chromosome 3"/>
</dbReference>
<dbReference type="SMART" id="SM00225">
    <property type="entry name" value="BTB"/>
    <property type="match status" value="1"/>
</dbReference>
<name>A0A9N9TPD3_PHYSR</name>
<gene>
    <name evidence="11" type="ORF">PHYEVI_LOCUS6550</name>
</gene>
<dbReference type="GO" id="GO:0007526">
    <property type="term" value="P:larval somatic muscle development"/>
    <property type="evidence" value="ECO:0007669"/>
    <property type="project" value="UniProtKB-ARBA"/>
</dbReference>
<evidence type="ECO:0000256" key="1">
    <source>
        <dbReference type="ARBA" id="ARBA00004123"/>
    </source>
</evidence>
<dbReference type="EMBL" id="OU900096">
    <property type="protein sequence ID" value="CAG9860194.1"/>
    <property type="molecule type" value="Genomic_DNA"/>
</dbReference>